<evidence type="ECO:0000256" key="9">
    <source>
        <dbReference type="ARBA" id="ARBA00023136"/>
    </source>
</evidence>
<evidence type="ECO:0000256" key="6">
    <source>
        <dbReference type="ARBA" id="ARBA00022946"/>
    </source>
</evidence>
<organism evidence="14 15">
    <name type="scientific">Glossina fuscipes</name>
    <dbReference type="NCBI Taxonomy" id="7396"/>
    <lineage>
        <taxon>Eukaryota</taxon>
        <taxon>Metazoa</taxon>
        <taxon>Ecdysozoa</taxon>
        <taxon>Arthropoda</taxon>
        <taxon>Hexapoda</taxon>
        <taxon>Insecta</taxon>
        <taxon>Pterygota</taxon>
        <taxon>Neoptera</taxon>
        <taxon>Endopterygota</taxon>
        <taxon>Diptera</taxon>
        <taxon>Brachycera</taxon>
        <taxon>Muscomorpha</taxon>
        <taxon>Hippoboscoidea</taxon>
        <taxon>Glossinidae</taxon>
        <taxon>Glossina</taxon>
    </lineage>
</organism>
<evidence type="ECO:0000313" key="15">
    <source>
        <dbReference type="RefSeq" id="XP_037895015.1"/>
    </source>
</evidence>
<keyword evidence="14" id="KW-1185">Reference proteome</keyword>
<evidence type="ECO:0000256" key="3">
    <source>
        <dbReference type="ARBA" id="ARBA00022448"/>
    </source>
</evidence>
<evidence type="ECO:0000256" key="4">
    <source>
        <dbReference type="ARBA" id="ARBA00022692"/>
    </source>
</evidence>
<dbReference type="SUPFAM" id="SSF81343">
    <property type="entry name" value="Fumarate reductase respiratory complex transmembrane subunits"/>
    <property type="match status" value="1"/>
</dbReference>
<keyword evidence="4 12" id="KW-0812">Transmembrane</keyword>
<dbReference type="Pfam" id="PF05328">
    <property type="entry name" value="CybS"/>
    <property type="match status" value="1"/>
</dbReference>
<evidence type="ECO:0000256" key="1">
    <source>
        <dbReference type="ARBA" id="ARBA00004448"/>
    </source>
</evidence>
<keyword evidence="12" id="KW-0349">Heme</keyword>
<comment type="caution">
    <text evidence="12">Lacks conserved residue(s) required for the propagation of feature annotation.</text>
</comment>
<dbReference type="GO" id="GO:0046872">
    <property type="term" value="F:metal ion binding"/>
    <property type="evidence" value="ECO:0007669"/>
    <property type="project" value="UniProtKB-KW"/>
</dbReference>
<evidence type="ECO:0000256" key="2">
    <source>
        <dbReference type="ARBA" id="ARBA00007294"/>
    </source>
</evidence>
<comment type="subcellular location">
    <subcellularLocation>
        <location evidence="1 12">Mitochondrion inner membrane</location>
        <topology evidence="1 12">Multi-pass membrane protein</topology>
    </subcellularLocation>
</comment>
<feature type="binding site" evidence="10">
    <location>
        <position position="189"/>
    </location>
    <ligand>
        <name>a ubiquinone</name>
        <dbReference type="ChEBI" id="CHEBI:16389"/>
        <note>ligand shared with IP/SDHB</note>
    </ligand>
</feature>
<keyword evidence="11" id="KW-0408">Iron</keyword>
<proteinExistence type="inferred from homology"/>
<dbReference type="InterPro" id="IPR034804">
    <property type="entry name" value="SQR/QFR_C/D"/>
</dbReference>
<feature type="region of interest" description="Disordered" evidence="13">
    <location>
        <begin position="242"/>
        <end position="266"/>
    </location>
</feature>
<dbReference type="AlphaFoldDB" id="A0A9C5ZFL2"/>
<reference evidence="15" key="1">
    <citation type="submission" date="2025-08" db="UniProtKB">
        <authorList>
            <consortium name="RefSeq"/>
        </authorList>
    </citation>
    <scope>IDENTIFICATION</scope>
    <source>
        <tissue evidence="15">Whole body pupa</tissue>
    </source>
</reference>
<evidence type="ECO:0000256" key="8">
    <source>
        <dbReference type="ARBA" id="ARBA00023128"/>
    </source>
</evidence>
<dbReference type="KEGG" id="gfs:119640834"/>
<dbReference type="GO" id="GO:0006121">
    <property type="term" value="P:mitochondrial electron transport, succinate to ubiquinone"/>
    <property type="evidence" value="ECO:0007669"/>
    <property type="project" value="TreeGrafter"/>
</dbReference>
<dbReference type="InterPro" id="IPR007992">
    <property type="entry name" value="CybS"/>
</dbReference>
<accession>A0A9C5ZFL2</accession>
<evidence type="ECO:0000256" key="5">
    <source>
        <dbReference type="ARBA" id="ARBA00022792"/>
    </source>
</evidence>
<dbReference type="Proteomes" id="UP000092443">
    <property type="component" value="Unplaced"/>
</dbReference>
<gene>
    <name evidence="15" type="primary">LOC119640834</name>
</gene>
<feature type="binding site" description="axial binding residue" evidence="11">
    <location>
        <position position="177"/>
    </location>
    <ligand>
        <name>heme b</name>
        <dbReference type="ChEBI" id="CHEBI:60344"/>
        <note>ligand shared with SDHC</note>
    </ligand>
    <ligandPart>
        <name>Fe</name>
        <dbReference type="ChEBI" id="CHEBI:18248"/>
    </ligandPart>
</feature>
<feature type="transmembrane region" description="Helical" evidence="12">
    <location>
        <begin position="201"/>
        <end position="222"/>
    </location>
</feature>
<keyword evidence="12" id="KW-0816">Tricarboxylic acid cycle</keyword>
<dbReference type="GO" id="GO:0048039">
    <property type="term" value="F:ubiquinone binding"/>
    <property type="evidence" value="ECO:0007669"/>
    <property type="project" value="TreeGrafter"/>
</dbReference>
<sequence length="266" mass="31312">MPYIHFYKQMYLSYLTEAITVNFFKTCQRFYFYYIRVKFFLKSVERLKIQEILLIFTMLFNHKMSLTFIRKSFQAYKGCRFFGTIKNTHFYNSNSIAYPKENYGLLKPVKKLLPFAIIKRHGLVNVRIREYPSNRRYTIIWILEQIANVSLIFLMPTAFLCDNKEIDFAMGIAALLHSYCGMQSVISDYMRSAVVGKALPIITRVLVVIFSIAALCGLYQLVYDDIGIAPTIKKFWVITGPKEPEPAPQEVEKVHPKKRWFRRKSE</sequence>
<dbReference type="PANTHER" id="PTHR13337">
    <property type="entry name" value="SUCCINATE DEHYDROGENASE"/>
    <property type="match status" value="1"/>
</dbReference>
<evidence type="ECO:0000256" key="12">
    <source>
        <dbReference type="RuleBase" id="RU364031"/>
    </source>
</evidence>
<keyword evidence="8 12" id="KW-0496">Mitochondrion</keyword>
<feature type="compositionally biased region" description="Basic and acidic residues" evidence="13">
    <location>
        <begin position="242"/>
        <end position="254"/>
    </location>
</feature>
<keyword evidence="6 12" id="KW-0809">Transit peptide</keyword>
<dbReference type="GeneID" id="119640834"/>
<evidence type="ECO:0000256" key="7">
    <source>
        <dbReference type="ARBA" id="ARBA00022989"/>
    </source>
</evidence>
<keyword evidence="5 12" id="KW-0999">Mitochondrion inner membrane</keyword>
<feature type="transmembrane region" description="Helical" evidence="12">
    <location>
        <begin position="137"/>
        <end position="156"/>
    </location>
</feature>
<evidence type="ECO:0000313" key="14">
    <source>
        <dbReference type="Proteomes" id="UP000092443"/>
    </source>
</evidence>
<keyword evidence="9 12" id="KW-0472">Membrane</keyword>
<dbReference type="PANTHER" id="PTHR13337:SF2">
    <property type="entry name" value="SUCCINATE DEHYDROGENASE [UBIQUINONE] CYTOCHROME B SMALL SUBUNIT, MITOCHONDRIAL"/>
    <property type="match status" value="1"/>
</dbReference>
<keyword evidence="12" id="KW-0249">Electron transport</keyword>
<evidence type="ECO:0000256" key="10">
    <source>
        <dbReference type="PIRSR" id="PIRSR607992-1"/>
    </source>
</evidence>
<feature type="compositionally biased region" description="Basic residues" evidence="13">
    <location>
        <begin position="255"/>
        <end position="266"/>
    </location>
</feature>
<dbReference type="GO" id="GO:0006099">
    <property type="term" value="P:tricarboxylic acid cycle"/>
    <property type="evidence" value="ECO:0007669"/>
    <property type="project" value="UniProtKB-KW"/>
</dbReference>
<evidence type="ECO:0000256" key="11">
    <source>
        <dbReference type="PIRSR" id="PIRSR607992-2"/>
    </source>
</evidence>
<name>A0A9C5ZFL2_9MUSC</name>
<comment type="function">
    <text evidence="12">Membrane-anchoring subunit of succinate dehydrogenase (SDH) that is involved in complex II of the mitochondrial electron transport chain and is responsible for transferring electrons from succinate to ubiquinone (coenzyme Q).</text>
</comment>
<protein>
    <recommendedName>
        <fullName evidence="12">Succinate dehydrogenase [ubiquinone] cytochrome b small subunit</fullName>
    </recommendedName>
</protein>
<evidence type="ECO:0000256" key="13">
    <source>
        <dbReference type="SAM" id="MobiDB-lite"/>
    </source>
</evidence>
<dbReference type="GO" id="GO:0020037">
    <property type="term" value="F:heme binding"/>
    <property type="evidence" value="ECO:0007669"/>
    <property type="project" value="TreeGrafter"/>
</dbReference>
<keyword evidence="7 12" id="KW-1133">Transmembrane helix</keyword>
<dbReference type="GO" id="GO:0005743">
    <property type="term" value="C:mitochondrial inner membrane"/>
    <property type="evidence" value="ECO:0007669"/>
    <property type="project" value="UniProtKB-SubCell"/>
</dbReference>
<keyword evidence="3 12" id="KW-0813">Transport</keyword>
<comment type="similarity">
    <text evidence="2 12">Belongs to the CybS family.</text>
</comment>
<dbReference type="RefSeq" id="XP_037895015.1">
    <property type="nucleotide sequence ID" value="XM_038039087.1"/>
</dbReference>
<keyword evidence="11 12" id="KW-0479">Metal-binding</keyword>
<dbReference type="Gene3D" id="1.20.1300.10">
    <property type="entry name" value="Fumarate reductase/succinate dehydrogenase, transmembrane subunit"/>
    <property type="match status" value="1"/>
</dbReference>